<name>A0A8J7JTF2_9CYAN</name>
<organism evidence="1 2">
    <name type="scientific">Plectonema cf. radiosum LEGE 06105</name>
    <dbReference type="NCBI Taxonomy" id="945769"/>
    <lineage>
        <taxon>Bacteria</taxon>
        <taxon>Bacillati</taxon>
        <taxon>Cyanobacteriota</taxon>
        <taxon>Cyanophyceae</taxon>
        <taxon>Oscillatoriophycideae</taxon>
        <taxon>Oscillatoriales</taxon>
        <taxon>Microcoleaceae</taxon>
        <taxon>Plectonema</taxon>
    </lineage>
</organism>
<proteinExistence type="predicted"/>
<reference evidence="1" key="1">
    <citation type="submission" date="2020-10" db="EMBL/GenBank/DDBJ databases">
        <authorList>
            <person name="Castelo-Branco R."/>
            <person name="Eusebio N."/>
            <person name="Adriana R."/>
            <person name="Vieira A."/>
            <person name="Brugerolle De Fraissinette N."/>
            <person name="Rezende De Castro R."/>
            <person name="Schneider M.P."/>
            <person name="Vasconcelos V."/>
            <person name="Leao P.N."/>
        </authorList>
    </citation>
    <scope>NUCLEOTIDE SEQUENCE</scope>
    <source>
        <strain evidence="1">LEGE 06105</strain>
    </source>
</reference>
<accession>A0A8J7JTF2</accession>
<sequence length="79" mass="9163">MSELATQIPTSKVVSFLTAIDNEDYSEFKKLELEFCSIYSVETWEDVFNFRVMPALSKTSKRWLLVQKCSKGYTVKKVV</sequence>
<dbReference type="AlphaFoldDB" id="A0A8J7JTF2"/>
<dbReference type="Proteomes" id="UP000620559">
    <property type="component" value="Unassembled WGS sequence"/>
</dbReference>
<gene>
    <name evidence="1" type="ORF">IQ247_13375</name>
</gene>
<evidence type="ECO:0000313" key="2">
    <source>
        <dbReference type="Proteomes" id="UP000620559"/>
    </source>
</evidence>
<comment type="caution">
    <text evidence="1">The sequence shown here is derived from an EMBL/GenBank/DDBJ whole genome shotgun (WGS) entry which is preliminary data.</text>
</comment>
<keyword evidence="2" id="KW-1185">Reference proteome</keyword>
<evidence type="ECO:0000313" key="1">
    <source>
        <dbReference type="EMBL" id="MBE9213644.1"/>
    </source>
</evidence>
<protein>
    <submittedName>
        <fullName evidence="1">Uncharacterized protein</fullName>
    </submittedName>
</protein>
<dbReference type="EMBL" id="JADEWL010000038">
    <property type="protein sequence ID" value="MBE9213644.1"/>
    <property type="molecule type" value="Genomic_DNA"/>
</dbReference>